<keyword evidence="3" id="KW-1185">Reference proteome</keyword>
<dbReference type="SUPFAM" id="SSF51658">
    <property type="entry name" value="Xylose isomerase-like"/>
    <property type="match status" value="1"/>
</dbReference>
<dbReference type="AlphaFoldDB" id="A0A0F0H2R2"/>
<dbReference type="Pfam" id="PF01261">
    <property type="entry name" value="AP_endonuc_2"/>
    <property type="match status" value="1"/>
</dbReference>
<accession>A0A0F0H2R2</accession>
<dbReference type="PANTHER" id="PTHR12110:SF41">
    <property type="entry name" value="INOSOSE DEHYDRATASE"/>
    <property type="match status" value="1"/>
</dbReference>
<evidence type="ECO:0000313" key="2">
    <source>
        <dbReference type="EMBL" id="KJK48567.1"/>
    </source>
</evidence>
<name>A0A0F0H2R2_LENAE</name>
<protein>
    <recommendedName>
        <fullName evidence="1">Xylose isomerase-like TIM barrel domain-containing protein</fullName>
    </recommendedName>
</protein>
<dbReference type="EMBL" id="JYJG01000102">
    <property type="protein sequence ID" value="KJK48567.1"/>
    <property type="molecule type" value="Genomic_DNA"/>
</dbReference>
<proteinExistence type="predicted"/>
<dbReference type="InterPro" id="IPR050312">
    <property type="entry name" value="IolE/XylAMocC-like"/>
</dbReference>
<gene>
    <name evidence="2" type="ORF">UK23_16785</name>
</gene>
<sequence>MVLPSHRTPAPIALQMWSLHEQAEKDLLGVLGKVAEIGYVAIESYELYGNSPKVVRARLNALGLGLCSSHAPFPSGADATEILDQQAELGARTLVWSLEPEEFDSVDAIRRGAERINQAVVNAARYGMRIGYHNHFAEFRKVFHGRKAYDILLRELDPRVVLELDTYWAKVGGVDPAEVAASLGRRLEYIHIKDGPAKGMDDYMVPYGTGVIDVPGVVRANPAVKWNIVEMDRSHHDMFWLLRDCYDYLVSRGLATGRREI</sequence>
<dbReference type="InterPro" id="IPR036237">
    <property type="entry name" value="Xyl_isomerase-like_sf"/>
</dbReference>
<dbReference type="PATRIC" id="fig|68170.10.peg.4248"/>
<reference evidence="2 3" key="1">
    <citation type="submission" date="2015-02" db="EMBL/GenBank/DDBJ databases">
        <authorList>
            <person name="Ju K.-S."/>
            <person name="Doroghazi J.R."/>
            <person name="Metcalf W."/>
        </authorList>
    </citation>
    <scope>NUCLEOTIDE SEQUENCE [LARGE SCALE GENOMIC DNA]</scope>
    <source>
        <strain evidence="2 3">NRRL B-16140</strain>
    </source>
</reference>
<dbReference type="Proteomes" id="UP000033393">
    <property type="component" value="Unassembled WGS sequence"/>
</dbReference>
<dbReference type="PANTHER" id="PTHR12110">
    <property type="entry name" value="HYDROXYPYRUVATE ISOMERASE"/>
    <property type="match status" value="1"/>
</dbReference>
<organism evidence="2 3">
    <name type="scientific">Lentzea aerocolonigenes</name>
    <name type="common">Lechevalieria aerocolonigenes</name>
    <name type="synonym">Saccharothrix aerocolonigenes</name>
    <dbReference type="NCBI Taxonomy" id="68170"/>
    <lineage>
        <taxon>Bacteria</taxon>
        <taxon>Bacillati</taxon>
        <taxon>Actinomycetota</taxon>
        <taxon>Actinomycetes</taxon>
        <taxon>Pseudonocardiales</taxon>
        <taxon>Pseudonocardiaceae</taxon>
        <taxon>Lentzea</taxon>
    </lineage>
</organism>
<evidence type="ECO:0000259" key="1">
    <source>
        <dbReference type="Pfam" id="PF01261"/>
    </source>
</evidence>
<dbReference type="OrthoDB" id="9798407at2"/>
<comment type="caution">
    <text evidence="2">The sequence shown here is derived from an EMBL/GenBank/DDBJ whole genome shotgun (WGS) entry which is preliminary data.</text>
</comment>
<dbReference type="Gene3D" id="3.20.20.150">
    <property type="entry name" value="Divalent-metal-dependent TIM barrel enzymes"/>
    <property type="match status" value="1"/>
</dbReference>
<dbReference type="InterPro" id="IPR013022">
    <property type="entry name" value="Xyl_isomerase-like_TIM-brl"/>
</dbReference>
<feature type="domain" description="Xylose isomerase-like TIM barrel" evidence="1">
    <location>
        <begin position="33"/>
        <end position="219"/>
    </location>
</feature>
<evidence type="ECO:0000313" key="3">
    <source>
        <dbReference type="Proteomes" id="UP000033393"/>
    </source>
</evidence>